<dbReference type="HOGENOM" id="CLU_138520_1_0_10"/>
<organism evidence="1 2">
    <name type="scientific">Paraprevotella xylaniphila YIT 11841</name>
    <dbReference type="NCBI Taxonomy" id="762982"/>
    <lineage>
        <taxon>Bacteria</taxon>
        <taxon>Pseudomonadati</taxon>
        <taxon>Bacteroidota</taxon>
        <taxon>Bacteroidia</taxon>
        <taxon>Bacteroidales</taxon>
        <taxon>Prevotellaceae</taxon>
        <taxon>Paraprevotella</taxon>
    </lineage>
</organism>
<dbReference type="RefSeq" id="WP_008623920.1">
    <property type="nucleotide sequence ID" value="NZ_GL883805.1"/>
</dbReference>
<dbReference type="STRING" id="762982.HMPREF9442_00010"/>
<accession>F3QPC4</accession>
<sequence length="138" mass="15777">MMKKYIVTCLVGLCVGHTTARSPFKCTLYDRENKIYLHLDLYEESVNVPGMEMFGPMNGYMNGNVYGIWMIISSKIENEKTATFRLSNDLGSETQEVKLTVENDSTYLLEQQGGTVIKKVVNKKLVKIPRNLTFNLQR</sequence>
<evidence type="ECO:0008006" key="3">
    <source>
        <dbReference type="Google" id="ProtNLM"/>
    </source>
</evidence>
<dbReference type="Proteomes" id="UP000005546">
    <property type="component" value="Unassembled WGS sequence"/>
</dbReference>
<protein>
    <recommendedName>
        <fullName evidence="3">Lipocalin-like domain-containing protein</fullName>
    </recommendedName>
</protein>
<dbReference type="OrthoDB" id="1086519at2"/>
<dbReference type="eggNOG" id="ENOG5033NSP">
    <property type="taxonomic scope" value="Bacteria"/>
</dbReference>
<evidence type="ECO:0000313" key="1">
    <source>
        <dbReference type="EMBL" id="EGG58117.1"/>
    </source>
</evidence>
<keyword evidence="2" id="KW-1185">Reference proteome</keyword>
<gene>
    <name evidence="1" type="ORF">HMPREF9442_00010</name>
</gene>
<comment type="caution">
    <text evidence="1">The sequence shown here is derived from an EMBL/GenBank/DDBJ whole genome shotgun (WGS) entry which is preliminary data.</text>
</comment>
<proteinExistence type="predicted"/>
<evidence type="ECO:0000313" key="2">
    <source>
        <dbReference type="Proteomes" id="UP000005546"/>
    </source>
</evidence>
<dbReference type="AlphaFoldDB" id="F3QPC4"/>
<name>F3QPC4_9BACT</name>
<dbReference type="EMBL" id="AFBR01000001">
    <property type="protein sequence ID" value="EGG58117.1"/>
    <property type="molecule type" value="Genomic_DNA"/>
</dbReference>
<reference evidence="1 2" key="1">
    <citation type="submission" date="2011-02" db="EMBL/GenBank/DDBJ databases">
        <authorList>
            <person name="Weinstock G."/>
            <person name="Sodergren E."/>
            <person name="Clifton S."/>
            <person name="Fulton L."/>
            <person name="Fulton B."/>
            <person name="Courtney L."/>
            <person name="Fronick C."/>
            <person name="Harrison M."/>
            <person name="Strong C."/>
            <person name="Farmer C."/>
            <person name="Delahaunty K."/>
            <person name="Markovic C."/>
            <person name="Hall O."/>
            <person name="Minx P."/>
            <person name="Tomlinson C."/>
            <person name="Mitreva M."/>
            <person name="Hou S."/>
            <person name="Chen J."/>
            <person name="Wollam A."/>
            <person name="Pepin K.H."/>
            <person name="Johnson M."/>
            <person name="Bhonagiri V."/>
            <person name="Zhang X."/>
            <person name="Suruliraj S."/>
            <person name="Warren W."/>
            <person name="Chinwalla A."/>
            <person name="Mardis E.R."/>
            <person name="Wilson R.K."/>
        </authorList>
    </citation>
    <scope>NUCLEOTIDE SEQUENCE [LARGE SCALE GENOMIC DNA]</scope>
    <source>
        <strain evidence="1 2">YIT 11841</strain>
    </source>
</reference>